<organism evidence="2 3">
    <name type="scientific">Cytospora leucostoma</name>
    <dbReference type="NCBI Taxonomy" id="1230097"/>
    <lineage>
        <taxon>Eukaryota</taxon>
        <taxon>Fungi</taxon>
        <taxon>Dikarya</taxon>
        <taxon>Ascomycota</taxon>
        <taxon>Pezizomycotina</taxon>
        <taxon>Sordariomycetes</taxon>
        <taxon>Sordariomycetidae</taxon>
        <taxon>Diaporthales</taxon>
        <taxon>Cytosporaceae</taxon>
        <taxon>Cytospora</taxon>
    </lineage>
</organism>
<evidence type="ECO:0000256" key="1">
    <source>
        <dbReference type="SAM" id="MobiDB-lite"/>
    </source>
</evidence>
<name>A0A423X7X9_9PEZI</name>
<evidence type="ECO:0000313" key="2">
    <source>
        <dbReference type="EMBL" id="ROW11884.1"/>
    </source>
</evidence>
<protein>
    <submittedName>
        <fullName evidence="2">Uncharacterized protein</fullName>
    </submittedName>
</protein>
<feature type="region of interest" description="Disordered" evidence="1">
    <location>
        <begin position="1"/>
        <end position="22"/>
    </location>
</feature>
<reference evidence="2 3" key="1">
    <citation type="submission" date="2015-09" db="EMBL/GenBank/DDBJ databases">
        <title>Host preference determinants of Valsa canker pathogens revealed by comparative genomics.</title>
        <authorList>
            <person name="Yin Z."/>
            <person name="Huang L."/>
        </authorList>
    </citation>
    <scope>NUCLEOTIDE SEQUENCE [LARGE SCALE GENOMIC DNA]</scope>
    <source>
        <strain evidence="2 3">SXYLt</strain>
    </source>
</reference>
<proteinExistence type="predicted"/>
<dbReference type="Proteomes" id="UP000285146">
    <property type="component" value="Unassembled WGS sequence"/>
</dbReference>
<dbReference type="EMBL" id="LKEB01000025">
    <property type="protein sequence ID" value="ROW11884.1"/>
    <property type="molecule type" value="Genomic_DNA"/>
</dbReference>
<dbReference type="InParanoid" id="A0A423X7X9"/>
<dbReference type="AlphaFoldDB" id="A0A423X7X9"/>
<sequence>MPFDKKTTAGNKAATPTPTPREVLHKSMASAVVIGVVVEALGNEETLPADPAKEALGKKKNHWVLRLLIKNVFKYIGQDGVGKRCASVRVSVETDDNTSSLKCPALTLRPVANSYEYSRSALAHFSFKLLKSTLTVQHFVKAAEPLLPFEYVVVAKSMTASPATAGGGGRGGSRDVELNLHPNGCRDFTAQWFYLLHKAGYVDWQCLTADHPHPKAQLGGIGGVGRVAPGEEFHRIIGKRYSAKRVDLCPISMARFPTKFKRQMQVDVVMESVASDGTQPTRMDPKGKRYEYRFELPYETQKKKVEVFNKTR</sequence>
<gene>
    <name evidence="2" type="ORF">VPNG_04984</name>
</gene>
<comment type="caution">
    <text evidence="2">The sequence shown here is derived from an EMBL/GenBank/DDBJ whole genome shotgun (WGS) entry which is preliminary data.</text>
</comment>
<dbReference type="OrthoDB" id="10536661at2759"/>
<keyword evidence="3" id="KW-1185">Reference proteome</keyword>
<evidence type="ECO:0000313" key="3">
    <source>
        <dbReference type="Proteomes" id="UP000285146"/>
    </source>
</evidence>
<accession>A0A423X7X9</accession>